<reference evidence="1 2" key="1">
    <citation type="submission" date="2020-08" db="EMBL/GenBank/DDBJ databases">
        <title>Winogradskyella ouciana sp. nov., isolated from the hadal seawater of the Mariana Trench.</title>
        <authorList>
            <person name="He X."/>
        </authorList>
    </citation>
    <scope>NUCLEOTIDE SEQUENCE [LARGE SCALE GENOMIC DNA]</scope>
    <source>
        <strain evidence="1 2">KCTC 22026</strain>
    </source>
</reference>
<protein>
    <submittedName>
        <fullName evidence="1">Uncharacterized protein</fullName>
    </submittedName>
</protein>
<keyword evidence="2" id="KW-1185">Reference proteome</keyword>
<comment type="caution">
    <text evidence="1">The sequence shown here is derived from an EMBL/GenBank/DDBJ whole genome shotgun (WGS) entry which is preliminary data.</text>
</comment>
<dbReference type="Proteomes" id="UP000607435">
    <property type="component" value="Unassembled WGS sequence"/>
</dbReference>
<proteinExistence type="predicted"/>
<evidence type="ECO:0000313" key="1">
    <source>
        <dbReference type="EMBL" id="MBC3846289.1"/>
    </source>
</evidence>
<name>A0ABR6Y0V6_9FLAO</name>
<sequence length="126" mass="14964">MEFRIIARSEDELMERIHEMKSFHAAAINYELFWQVMHNIGNGPTRRRVEDWKSQSLAEWIVFYEEYNITVNKIQLSLIFEYVNRYFTGILQANSQGHYKAIVRSNISEADNIFTLERISLNTLSI</sequence>
<dbReference type="EMBL" id="JACOME010000002">
    <property type="protein sequence ID" value="MBC3846289.1"/>
    <property type="molecule type" value="Genomic_DNA"/>
</dbReference>
<dbReference type="RefSeq" id="WP_186845415.1">
    <property type="nucleotide sequence ID" value="NZ_JACOME010000002.1"/>
</dbReference>
<evidence type="ECO:0000313" key="2">
    <source>
        <dbReference type="Proteomes" id="UP000607435"/>
    </source>
</evidence>
<accession>A0ABR6Y0V6</accession>
<gene>
    <name evidence="1" type="ORF">H6H04_07855</name>
</gene>
<organism evidence="1 2">
    <name type="scientific">Winogradskyella echinorum</name>
    <dbReference type="NCBI Taxonomy" id="538189"/>
    <lineage>
        <taxon>Bacteria</taxon>
        <taxon>Pseudomonadati</taxon>
        <taxon>Bacteroidota</taxon>
        <taxon>Flavobacteriia</taxon>
        <taxon>Flavobacteriales</taxon>
        <taxon>Flavobacteriaceae</taxon>
        <taxon>Winogradskyella</taxon>
    </lineage>
</organism>